<dbReference type="Proteomes" id="UP000249046">
    <property type="component" value="Unassembled WGS sequence"/>
</dbReference>
<sequence>MLVCGCERRDDPPAVAAAPVLTSADAFFAALGSLCGQAYAGALVVSDARDRETFAGTPVAHVRECSEEEIRIPLHVGEDRSRTWIVSRVDGGLRLKHDHRHRDGSEDRLSRYGGDSLDAAGGTSTRQAFPADAESKALFLQAGLTASVDNIWALEVEPGERLAYELRRPDRHFRIEFDLSRTVEAPPAPWGHD</sequence>
<organism evidence="2 3">
    <name type="scientific">Rhodanobacter denitrificans</name>
    <dbReference type="NCBI Taxonomy" id="666685"/>
    <lineage>
        <taxon>Bacteria</taxon>
        <taxon>Pseudomonadati</taxon>
        <taxon>Pseudomonadota</taxon>
        <taxon>Gammaproteobacteria</taxon>
        <taxon>Lysobacterales</taxon>
        <taxon>Rhodanobacteraceae</taxon>
        <taxon>Rhodanobacter</taxon>
    </lineage>
</organism>
<dbReference type="AlphaFoldDB" id="A0A2W5KVK7"/>
<feature type="compositionally biased region" description="Basic and acidic residues" evidence="1">
    <location>
        <begin position="97"/>
        <end position="110"/>
    </location>
</feature>
<reference evidence="2 3" key="1">
    <citation type="submission" date="2017-08" db="EMBL/GenBank/DDBJ databases">
        <title>Infants hospitalized years apart are colonized by the same room-sourced microbial strains.</title>
        <authorList>
            <person name="Brooks B."/>
            <person name="Olm M.R."/>
            <person name="Firek B.A."/>
            <person name="Baker R."/>
            <person name="Thomas B.C."/>
            <person name="Morowitz M.J."/>
            <person name="Banfield J.F."/>
        </authorList>
    </citation>
    <scope>NUCLEOTIDE SEQUENCE [LARGE SCALE GENOMIC DNA]</scope>
    <source>
        <strain evidence="2">S2_005_003_R2_42</strain>
    </source>
</reference>
<dbReference type="EMBL" id="QFPO01000003">
    <property type="protein sequence ID" value="PZQ18775.1"/>
    <property type="molecule type" value="Genomic_DNA"/>
</dbReference>
<name>A0A2W5KVK7_9GAMM</name>
<evidence type="ECO:0000313" key="3">
    <source>
        <dbReference type="Proteomes" id="UP000249046"/>
    </source>
</evidence>
<evidence type="ECO:0000256" key="1">
    <source>
        <dbReference type="SAM" id="MobiDB-lite"/>
    </source>
</evidence>
<gene>
    <name evidence="2" type="ORF">DI564_02775</name>
</gene>
<comment type="caution">
    <text evidence="2">The sequence shown here is derived from an EMBL/GenBank/DDBJ whole genome shotgun (WGS) entry which is preliminary data.</text>
</comment>
<proteinExistence type="predicted"/>
<accession>A0A2W5KVK7</accession>
<protein>
    <submittedName>
        <fullName evidence="2">Uncharacterized protein</fullName>
    </submittedName>
</protein>
<evidence type="ECO:0000313" key="2">
    <source>
        <dbReference type="EMBL" id="PZQ18775.1"/>
    </source>
</evidence>
<feature type="region of interest" description="Disordered" evidence="1">
    <location>
        <begin position="97"/>
        <end position="124"/>
    </location>
</feature>